<name>A0AAD4Q930_9AGAM</name>
<dbReference type="EMBL" id="JAKELL010000102">
    <property type="protein sequence ID" value="KAH8982281.1"/>
    <property type="molecule type" value="Genomic_DNA"/>
</dbReference>
<keyword evidence="3" id="KW-1185">Reference proteome</keyword>
<comment type="caution">
    <text evidence="2">The sequence shown here is derived from an EMBL/GenBank/DDBJ whole genome shotgun (WGS) entry which is preliminary data.</text>
</comment>
<reference evidence="2" key="1">
    <citation type="submission" date="2022-01" db="EMBL/GenBank/DDBJ databases">
        <title>Comparative genomics reveals a dynamic genome evolution in the ectomycorrhizal milk-cap (Lactarius) mushrooms.</title>
        <authorList>
            <consortium name="DOE Joint Genome Institute"/>
            <person name="Lebreton A."/>
            <person name="Tang N."/>
            <person name="Kuo A."/>
            <person name="LaButti K."/>
            <person name="Drula E."/>
            <person name="Barry K."/>
            <person name="Clum A."/>
            <person name="Lipzen A."/>
            <person name="Mousain D."/>
            <person name="Ng V."/>
            <person name="Wang R."/>
            <person name="Wang X."/>
            <person name="Dai Y."/>
            <person name="Henrissat B."/>
            <person name="Grigoriev I.V."/>
            <person name="Guerin-Laguette A."/>
            <person name="Yu F."/>
            <person name="Martin F.M."/>
        </authorList>
    </citation>
    <scope>NUCLEOTIDE SEQUENCE</scope>
    <source>
        <strain evidence="2">QP</strain>
    </source>
</reference>
<evidence type="ECO:0000313" key="2">
    <source>
        <dbReference type="EMBL" id="KAH8982281.1"/>
    </source>
</evidence>
<protein>
    <recommendedName>
        <fullName evidence="1">YCII-related domain-containing protein</fullName>
    </recommendedName>
</protein>
<dbReference type="InterPro" id="IPR005545">
    <property type="entry name" value="YCII"/>
</dbReference>
<organism evidence="2 3">
    <name type="scientific">Lactarius akahatsu</name>
    <dbReference type="NCBI Taxonomy" id="416441"/>
    <lineage>
        <taxon>Eukaryota</taxon>
        <taxon>Fungi</taxon>
        <taxon>Dikarya</taxon>
        <taxon>Basidiomycota</taxon>
        <taxon>Agaricomycotina</taxon>
        <taxon>Agaricomycetes</taxon>
        <taxon>Russulales</taxon>
        <taxon>Russulaceae</taxon>
        <taxon>Lactarius</taxon>
    </lineage>
</organism>
<dbReference type="PANTHER" id="PTHR33606:SF3">
    <property type="entry name" value="PROTEIN YCII"/>
    <property type="match status" value="1"/>
</dbReference>
<dbReference type="AlphaFoldDB" id="A0AAD4Q930"/>
<gene>
    <name evidence="2" type="ORF">EDB92DRAFT_1894730</name>
</gene>
<dbReference type="SUPFAM" id="SSF54909">
    <property type="entry name" value="Dimeric alpha+beta barrel"/>
    <property type="match status" value="1"/>
</dbReference>
<evidence type="ECO:0000259" key="1">
    <source>
        <dbReference type="Pfam" id="PF03795"/>
    </source>
</evidence>
<dbReference type="Gene3D" id="3.30.70.1060">
    <property type="entry name" value="Dimeric alpha+beta barrel"/>
    <property type="match status" value="1"/>
</dbReference>
<dbReference type="Proteomes" id="UP001201163">
    <property type="component" value="Unassembled WGS sequence"/>
</dbReference>
<accession>A0AAD4Q930</accession>
<sequence length="102" mass="11274">MATKQTFVVWGPYQTDTEMLSRRAAARTEHLAGLKQLGTQGFLKLGGPTSDPESGEAKGSMLIYEAESAAAVRGFLEKDPYWAGNVWDKEKLEIRLITLTIQ</sequence>
<dbReference type="InterPro" id="IPR051807">
    <property type="entry name" value="Sec-metab_biosynth-assoc"/>
</dbReference>
<proteinExistence type="predicted"/>
<dbReference type="InterPro" id="IPR011008">
    <property type="entry name" value="Dimeric_a/b-barrel"/>
</dbReference>
<feature type="domain" description="YCII-related" evidence="1">
    <location>
        <begin position="8"/>
        <end position="87"/>
    </location>
</feature>
<dbReference type="PANTHER" id="PTHR33606">
    <property type="entry name" value="PROTEIN YCII"/>
    <property type="match status" value="1"/>
</dbReference>
<dbReference type="Pfam" id="PF03795">
    <property type="entry name" value="YCII"/>
    <property type="match status" value="1"/>
</dbReference>
<evidence type="ECO:0000313" key="3">
    <source>
        <dbReference type="Proteomes" id="UP001201163"/>
    </source>
</evidence>